<evidence type="ECO:0000313" key="2">
    <source>
        <dbReference type="EMBL" id="AEW60804.1"/>
    </source>
</evidence>
<dbReference type="GeneID" id="11847124"/>
<gene>
    <name evidence="2" type="ordered locus">KPHS_21060</name>
</gene>
<reference evidence="2 3" key="1">
    <citation type="journal article" date="2012" name="J. Bacteriol.">
        <title>Complete genome sequence of Klebsiella pneumoniae subsp. pneumoniae HS11286, a multidrug-resistant strain isolated from human sputum.</title>
        <authorList>
            <person name="Liu P."/>
            <person name="Li P."/>
            <person name="Jiang X."/>
            <person name="Bi D."/>
            <person name="Xie Y."/>
            <person name="Tai C."/>
            <person name="Deng Z."/>
            <person name="Rajakumar K."/>
            <person name="Ou H.Y."/>
        </authorList>
    </citation>
    <scope>NUCLEOTIDE SEQUENCE [LARGE SCALE GENOMIC DNA]</scope>
    <source>
        <strain evidence="2 3">HS11286</strain>
    </source>
</reference>
<keyword evidence="1" id="KW-0812">Transmembrane</keyword>
<dbReference type="RefSeq" id="WP_004218057.1">
    <property type="nucleotide sequence ID" value="NC_016845.1"/>
</dbReference>
<sequence length="41" mass="5057">MNAGEKAFQSARLIHRYQFPLWLWLHVFIMIRSLKKPIFRL</sequence>
<dbReference type="HOGENOM" id="CLU_3271494_0_0_6"/>
<dbReference type="PATRIC" id="fig|1125630.4.peg.2052"/>
<dbReference type="KEGG" id="kpm:KPHS_21060"/>
<dbReference type="RefSeq" id="YP_005226406.1">
    <property type="nucleotide sequence ID" value="NC_016845.1"/>
</dbReference>
<dbReference type="EMBL" id="CP003200">
    <property type="protein sequence ID" value="AEW60804.1"/>
    <property type="molecule type" value="Genomic_DNA"/>
</dbReference>
<evidence type="ECO:0000313" key="3">
    <source>
        <dbReference type="Proteomes" id="UP000007841"/>
    </source>
</evidence>
<keyword evidence="1" id="KW-1133">Transmembrane helix</keyword>
<proteinExistence type="predicted"/>
<accession>A0A0H3GVW4</accession>
<dbReference type="AlphaFoldDB" id="A0A0H3GVW4"/>
<feature type="transmembrane region" description="Helical" evidence="1">
    <location>
        <begin position="17"/>
        <end position="34"/>
    </location>
</feature>
<dbReference type="Proteomes" id="UP000007841">
    <property type="component" value="Chromosome"/>
</dbReference>
<name>A0A0H3GVW4_KLEPH</name>
<protein>
    <submittedName>
        <fullName evidence="2">Uncharacterized protein</fullName>
    </submittedName>
</protein>
<keyword evidence="3" id="KW-1185">Reference proteome</keyword>
<organism evidence="2 3">
    <name type="scientific">Klebsiella pneumoniae subsp. pneumoniae (strain HS11286)</name>
    <dbReference type="NCBI Taxonomy" id="1125630"/>
    <lineage>
        <taxon>Bacteria</taxon>
        <taxon>Pseudomonadati</taxon>
        <taxon>Pseudomonadota</taxon>
        <taxon>Gammaproteobacteria</taxon>
        <taxon>Enterobacterales</taxon>
        <taxon>Enterobacteriaceae</taxon>
        <taxon>Klebsiella/Raoultella group</taxon>
        <taxon>Klebsiella</taxon>
        <taxon>Klebsiella pneumoniae complex</taxon>
    </lineage>
</organism>
<evidence type="ECO:0000256" key="1">
    <source>
        <dbReference type="SAM" id="Phobius"/>
    </source>
</evidence>
<keyword evidence="1" id="KW-0472">Membrane</keyword>